<gene>
    <name evidence="1" type="ORF">PR002_g2661</name>
</gene>
<dbReference type="EMBL" id="QXFU01000093">
    <property type="protein sequence ID" value="KAE9044651.1"/>
    <property type="molecule type" value="Genomic_DNA"/>
</dbReference>
<name>A0A6A3NU25_9STRA</name>
<dbReference type="OrthoDB" id="2019763at2759"/>
<evidence type="ECO:0000313" key="1">
    <source>
        <dbReference type="EMBL" id="KAE9044651.1"/>
    </source>
</evidence>
<evidence type="ECO:0000313" key="2">
    <source>
        <dbReference type="Proteomes" id="UP000435112"/>
    </source>
</evidence>
<sequence length="170" mass="18801">MAILRAEVGSLVADTQRQQQAIEADGKAIESIRKAVESNGKAIESNGKAIESNGKAIESIRKAVEANEKAIESHGKSLKKMQDQIAVHDTLINALLPWATRDKLVRKRCMLENSFTLTAANSISRSISADINEPLDIEEARAVVRDDEDVNYDEVYFCLYGHRCPKEESS</sequence>
<dbReference type="Gene3D" id="1.20.5.300">
    <property type="match status" value="1"/>
</dbReference>
<dbReference type="Proteomes" id="UP000435112">
    <property type="component" value="Unassembled WGS sequence"/>
</dbReference>
<proteinExistence type="predicted"/>
<comment type="caution">
    <text evidence="1">The sequence shown here is derived from an EMBL/GenBank/DDBJ whole genome shotgun (WGS) entry which is preliminary data.</text>
</comment>
<protein>
    <submittedName>
        <fullName evidence="1">Uncharacterized protein</fullName>
    </submittedName>
</protein>
<accession>A0A6A3NU25</accession>
<organism evidence="1 2">
    <name type="scientific">Phytophthora rubi</name>
    <dbReference type="NCBI Taxonomy" id="129364"/>
    <lineage>
        <taxon>Eukaryota</taxon>
        <taxon>Sar</taxon>
        <taxon>Stramenopiles</taxon>
        <taxon>Oomycota</taxon>
        <taxon>Peronosporomycetes</taxon>
        <taxon>Peronosporales</taxon>
        <taxon>Peronosporaceae</taxon>
        <taxon>Phytophthora</taxon>
    </lineage>
</organism>
<dbReference type="AlphaFoldDB" id="A0A6A3NU25"/>
<reference evidence="1 2" key="1">
    <citation type="submission" date="2018-09" db="EMBL/GenBank/DDBJ databases">
        <title>Genomic investigation of the strawberry pathogen Phytophthora fragariae indicates pathogenicity is determined by transcriptional variation in three key races.</title>
        <authorList>
            <person name="Adams T.M."/>
            <person name="Armitage A.D."/>
            <person name="Sobczyk M.K."/>
            <person name="Bates H.J."/>
            <person name="Dunwell J.M."/>
            <person name="Nellist C.F."/>
            <person name="Harrison R.J."/>
        </authorList>
    </citation>
    <scope>NUCLEOTIDE SEQUENCE [LARGE SCALE GENOMIC DNA]</scope>
    <source>
        <strain evidence="1 2">SCRP324</strain>
    </source>
</reference>